<reference evidence="22 23" key="1">
    <citation type="submission" date="2015-11" db="EMBL/GenBank/DDBJ databases">
        <title>Butyribacter intestini gen. nov., sp. nov., a butyric acid-producing bacterium of the family Lachnospiraceae isolated from the human faeces.</title>
        <authorList>
            <person name="Zou Y."/>
            <person name="Xue W."/>
            <person name="Luo G."/>
            <person name="Lv M."/>
        </authorList>
    </citation>
    <scope>NUCLEOTIDE SEQUENCE [LARGE SCALE GENOMIC DNA]</scope>
    <source>
        <strain evidence="22 23">ACET-33324</strain>
    </source>
</reference>
<dbReference type="GO" id="GO:0052856">
    <property type="term" value="F:NAD(P)HX epimerase activity"/>
    <property type="evidence" value="ECO:0007669"/>
    <property type="project" value="UniProtKB-UniRule"/>
</dbReference>
<dbReference type="GO" id="GO:0052855">
    <property type="term" value="F:ADP-dependent NAD(P)H-hydrate dehydratase activity"/>
    <property type="evidence" value="ECO:0007669"/>
    <property type="project" value="UniProtKB-UniRule"/>
</dbReference>
<dbReference type="GO" id="GO:0110051">
    <property type="term" value="P:metabolite repair"/>
    <property type="evidence" value="ECO:0007669"/>
    <property type="project" value="TreeGrafter"/>
</dbReference>
<dbReference type="STRING" id="290052.ASU35_07005"/>
<evidence type="ECO:0000256" key="16">
    <source>
        <dbReference type="ARBA" id="ARBA00049209"/>
    </source>
</evidence>
<comment type="similarity">
    <text evidence="17">Belongs to the NnrD/CARKD family.</text>
</comment>
<dbReference type="Gene3D" id="3.40.1190.20">
    <property type="match status" value="1"/>
</dbReference>
<dbReference type="HAMAP" id="MF_01965">
    <property type="entry name" value="NADHX_dehydratase"/>
    <property type="match status" value="1"/>
</dbReference>
<comment type="function">
    <text evidence="14 19">Bifunctional enzyme that catalyzes the epimerization of the S- and R-forms of NAD(P)HX and the dehydration of the S-form of NAD(P)HX at the expense of ADP, which is converted to AMP. This allows the repair of both epimers of NAD(P)HX, a damaged form of NAD(P)H that is a result of enzymatic or heat-dependent hydration.</text>
</comment>
<feature type="binding site" evidence="18">
    <location>
        <position position="120"/>
    </location>
    <ligand>
        <name>K(+)</name>
        <dbReference type="ChEBI" id="CHEBI:29103"/>
    </ligand>
</feature>
<keyword evidence="12 17" id="KW-0456">Lyase</keyword>
<dbReference type="CDD" id="cd01171">
    <property type="entry name" value="YXKO-related"/>
    <property type="match status" value="1"/>
</dbReference>
<keyword evidence="9 18" id="KW-0630">Potassium</keyword>
<dbReference type="GO" id="GO:0046496">
    <property type="term" value="P:nicotinamide nucleotide metabolic process"/>
    <property type="evidence" value="ECO:0007669"/>
    <property type="project" value="UniProtKB-UniRule"/>
</dbReference>
<dbReference type="RefSeq" id="WP_058351750.1">
    <property type="nucleotide sequence ID" value="NZ_CABMMD010000057.1"/>
</dbReference>
<evidence type="ECO:0000256" key="2">
    <source>
        <dbReference type="ARBA" id="ARBA00000909"/>
    </source>
</evidence>
<comment type="subunit">
    <text evidence="17">Homotetramer.</text>
</comment>
<dbReference type="OrthoDB" id="9806925at2"/>
<evidence type="ECO:0000256" key="5">
    <source>
        <dbReference type="ARBA" id="ARBA00022723"/>
    </source>
</evidence>
<keyword evidence="5 18" id="KW-0479">Metal-binding</keyword>
<dbReference type="InterPro" id="IPR004443">
    <property type="entry name" value="YjeF_N_dom"/>
</dbReference>
<comment type="catalytic activity">
    <reaction evidence="1 18 19">
        <text>(6R)-NADHX = (6S)-NADHX</text>
        <dbReference type="Rhea" id="RHEA:32215"/>
        <dbReference type="ChEBI" id="CHEBI:64074"/>
        <dbReference type="ChEBI" id="CHEBI:64075"/>
        <dbReference type="EC" id="5.1.99.6"/>
    </reaction>
</comment>
<name>A0A0V8QHZ1_9FIRM</name>
<evidence type="ECO:0000256" key="13">
    <source>
        <dbReference type="ARBA" id="ARBA00023268"/>
    </source>
</evidence>
<feature type="domain" description="YjeF C-terminal" evidence="20">
    <location>
        <begin position="219"/>
        <end position="485"/>
    </location>
</feature>
<evidence type="ECO:0000256" key="8">
    <source>
        <dbReference type="ARBA" id="ARBA00022857"/>
    </source>
</evidence>
<dbReference type="GO" id="GO:0005524">
    <property type="term" value="F:ATP binding"/>
    <property type="evidence" value="ECO:0007669"/>
    <property type="project" value="UniProtKB-UniRule"/>
</dbReference>
<proteinExistence type="inferred from homology"/>
<dbReference type="InterPro" id="IPR017953">
    <property type="entry name" value="Carbohydrate_kinase_pred_CS"/>
</dbReference>
<evidence type="ECO:0000256" key="12">
    <source>
        <dbReference type="ARBA" id="ARBA00023239"/>
    </source>
</evidence>
<feature type="binding site" evidence="18">
    <location>
        <begin position="124"/>
        <end position="130"/>
    </location>
    <ligand>
        <name>(6S)-NADPHX</name>
        <dbReference type="ChEBI" id="CHEBI:64076"/>
    </ligand>
</feature>
<evidence type="ECO:0000256" key="19">
    <source>
        <dbReference type="PIRNR" id="PIRNR017184"/>
    </source>
</evidence>
<comment type="catalytic activity">
    <reaction evidence="16 17 19">
        <text>(6S)-NADPHX + ADP = AMP + phosphate + NADPH + H(+)</text>
        <dbReference type="Rhea" id="RHEA:32235"/>
        <dbReference type="ChEBI" id="CHEBI:15378"/>
        <dbReference type="ChEBI" id="CHEBI:43474"/>
        <dbReference type="ChEBI" id="CHEBI:57783"/>
        <dbReference type="ChEBI" id="CHEBI:64076"/>
        <dbReference type="ChEBI" id="CHEBI:456215"/>
        <dbReference type="ChEBI" id="CHEBI:456216"/>
        <dbReference type="EC" id="4.2.1.136"/>
    </reaction>
</comment>
<dbReference type="SUPFAM" id="SSF53613">
    <property type="entry name" value="Ribokinase-like"/>
    <property type="match status" value="1"/>
</dbReference>
<organism evidence="22 23">
    <name type="scientific">Acetivibrio ethanolgignens</name>
    <dbReference type="NCBI Taxonomy" id="290052"/>
    <lineage>
        <taxon>Bacteria</taxon>
        <taxon>Bacillati</taxon>
        <taxon>Bacillota</taxon>
        <taxon>Clostridia</taxon>
        <taxon>Eubacteriales</taxon>
        <taxon>Oscillospiraceae</taxon>
        <taxon>Acetivibrio</taxon>
    </lineage>
</organism>
<keyword evidence="6 17" id="KW-0547">Nucleotide-binding</keyword>
<feature type="domain" description="YjeF N-terminal" evidence="21">
    <location>
        <begin position="10"/>
        <end position="210"/>
    </location>
</feature>
<dbReference type="EMBL" id="LNAM01000057">
    <property type="protein sequence ID" value="KSV60019.1"/>
    <property type="molecule type" value="Genomic_DNA"/>
</dbReference>
<evidence type="ECO:0000256" key="11">
    <source>
        <dbReference type="ARBA" id="ARBA00023235"/>
    </source>
</evidence>
<evidence type="ECO:0000256" key="3">
    <source>
        <dbReference type="ARBA" id="ARBA00006001"/>
    </source>
</evidence>
<dbReference type="Pfam" id="PF01256">
    <property type="entry name" value="Carb_kinase"/>
    <property type="match status" value="1"/>
</dbReference>
<feature type="binding site" evidence="17">
    <location>
        <position position="427"/>
    </location>
    <ligand>
        <name>AMP</name>
        <dbReference type="ChEBI" id="CHEBI:456215"/>
    </ligand>
</feature>
<dbReference type="EC" id="5.1.99.6" evidence="19"/>
<comment type="similarity">
    <text evidence="4 19">In the C-terminal section; belongs to the NnrD/CARKD family.</text>
</comment>
<dbReference type="PANTHER" id="PTHR12592:SF0">
    <property type="entry name" value="ATP-DEPENDENT (S)-NAD(P)H-HYDRATE DEHYDRATASE"/>
    <property type="match status" value="1"/>
</dbReference>
<comment type="function">
    <text evidence="18">Catalyzes the epimerization of the S- and R-forms of NAD(P)HX, a damaged form of NAD(P)H that is a result of enzymatic or heat-dependent hydration. This is a prerequisite for the S-specific NAD(P)H-hydrate dehydratase to allow the repair of both epimers of NAD(P)HX.</text>
</comment>
<feature type="binding site" evidence="17">
    <location>
        <position position="312"/>
    </location>
    <ligand>
        <name>(6S)-NADPHX</name>
        <dbReference type="ChEBI" id="CHEBI:64076"/>
    </ligand>
</feature>
<gene>
    <name evidence="18" type="primary">nnrE</name>
    <name evidence="17" type="synonym">nnrD</name>
    <name evidence="22" type="ORF">ASU35_07005</name>
</gene>
<evidence type="ECO:0000313" key="23">
    <source>
        <dbReference type="Proteomes" id="UP000054874"/>
    </source>
</evidence>
<feature type="binding site" evidence="17">
    <location>
        <begin position="399"/>
        <end position="403"/>
    </location>
    <ligand>
        <name>AMP</name>
        <dbReference type="ChEBI" id="CHEBI:456215"/>
    </ligand>
</feature>
<dbReference type="PROSITE" id="PS01050">
    <property type="entry name" value="YJEF_C_2"/>
    <property type="match status" value="1"/>
</dbReference>
<keyword evidence="13" id="KW-0511">Multifunctional enzyme</keyword>
<feature type="binding site" evidence="18">
    <location>
        <position position="59"/>
    </location>
    <ligand>
        <name>K(+)</name>
        <dbReference type="ChEBI" id="CHEBI:29103"/>
    </ligand>
</feature>
<comment type="similarity">
    <text evidence="3 19">In the N-terminal section; belongs to the NnrE/AIBP family.</text>
</comment>
<evidence type="ECO:0000256" key="1">
    <source>
        <dbReference type="ARBA" id="ARBA00000013"/>
    </source>
</evidence>
<dbReference type="Proteomes" id="UP000054874">
    <property type="component" value="Unassembled WGS sequence"/>
</dbReference>
<evidence type="ECO:0000256" key="17">
    <source>
        <dbReference type="HAMAP-Rule" id="MF_01965"/>
    </source>
</evidence>
<feature type="binding site" evidence="17">
    <location>
        <position position="428"/>
    </location>
    <ligand>
        <name>(6S)-NADPHX</name>
        <dbReference type="ChEBI" id="CHEBI:64076"/>
    </ligand>
</feature>
<protein>
    <recommendedName>
        <fullName evidence="19">Bifunctional NAD(P)H-hydrate repair enzyme</fullName>
    </recommendedName>
    <alternativeName>
        <fullName evidence="19">Nicotinamide nucleotide repair protein</fullName>
    </alternativeName>
    <domain>
        <recommendedName>
            <fullName evidence="19">ADP-dependent (S)-NAD(P)H-hydrate dehydratase</fullName>
            <ecNumber evidence="19">4.2.1.136</ecNumber>
        </recommendedName>
        <alternativeName>
            <fullName evidence="19">ADP-dependent NAD(P)HX dehydratase</fullName>
        </alternativeName>
    </domain>
    <domain>
        <recommendedName>
            <fullName evidence="19">NAD(P)H-hydrate epimerase</fullName>
            <ecNumber evidence="19">5.1.99.6</ecNumber>
        </recommendedName>
    </domain>
</protein>
<evidence type="ECO:0000256" key="7">
    <source>
        <dbReference type="ARBA" id="ARBA00022840"/>
    </source>
</evidence>
<dbReference type="PIRSF" id="PIRSF017184">
    <property type="entry name" value="Nnr"/>
    <property type="match status" value="1"/>
</dbReference>
<dbReference type="GO" id="GO:0046872">
    <property type="term" value="F:metal ion binding"/>
    <property type="evidence" value="ECO:0007669"/>
    <property type="project" value="UniProtKB-UniRule"/>
</dbReference>
<evidence type="ECO:0000256" key="10">
    <source>
        <dbReference type="ARBA" id="ARBA00023027"/>
    </source>
</evidence>
<comment type="cofactor">
    <cofactor evidence="17">
        <name>Mg(2+)</name>
        <dbReference type="ChEBI" id="CHEBI:18420"/>
    </cofactor>
</comment>
<sequence length="485" mass="52663">MKYLMRAGQMKEIDRYSIEEIGIPSLVLMEKAAGEVAKLLSEATDKEEAILAVCGTGNNGGDAVAAARILYERGRNAAICLIGREERATEEMKRQLLIARNCGVPVRGKEALDEYTIIIDGLFGIGLSREIEGEYRGVIEKINAGNHRVIAVDVPSGIHGDTGRVMGAAIRAEKTVTFGYGKPGLYLYPGCEYAGELYVKDIGFSRKSLEQVKPDCFFYDKEDLRLLPQRRAYSNKGSYGKLLIIGGAEGMAGACILAAKAALRSGAGLVKILAAKENREIVQASLPEAMFAPWEMAEKELSWADAVVLGPGLSQSEKSRELFLMLWEKEDIPLVLDADGLNLLAKLGGMDYSKRSNVILTPHLKEMERLSRISTEEIRETLIETVKYYGRRSSVLVLKDARSVVSDGERVYLNVSGNHALAKGGSGDVLSGIIGGLLAQGARLFEAASLGVYVHGLAAEHFVEGSSGYSLLAGELTEELRWILP</sequence>
<comment type="catalytic activity">
    <reaction evidence="2 18 19">
        <text>(6R)-NADPHX = (6S)-NADPHX</text>
        <dbReference type="Rhea" id="RHEA:32227"/>
        <dbReference type="ChEBI" id="CHEBI:64076"/>
        <dbReference type="ChEBI" id="CHEBI:64077"/>
        <dbReference type="EC" id="5.1.99.6"/>
    </reaction>
</comment>
<evidence type="ECO:0000313" key="22">
    <source>
        <dbReference type="EMBL" id="KSV60019.1"/>
    </source>
</evidence>
<keyword evidence="10 17" id="KW-0520">NAD</keyword>
<comment type="cofactor">
    <cofactor evidence="18 19">
        <name>K(+)</name>
        <dbReference type="ChEBI" id="CHEBI:29103"/>
    </cofactor>
    <text evidence="18 19">Binds 1 potassium ion per subunit.</text>
</comment>
<dbReference type="Pfam" id="PF03853">
    <property type="entry name" value="YjeF_N"/>
    <property type="match status" value="1"/>
</dbReference>
<keyword evidence="23" id="KW-1185">Reference proteome</keyword>
<comment type="caution">
    <text evidence="22">The sequence shown here is derived from an EMBL/GenBank/DDBJ whole genome shotgun (WGS) entry which is preliminary data.</text>
</comment>
<dbReference type="PANTHER" id="PTHR12592">
    <property type="entry name" value="ATP-DEPENDENT (S)-NAD(P)H-HYDRATE DEHYDRATASE FAMILY MEMBER"/>
    <property type="match status" value="1"/>
</dbReference>
<dbReference type="Gene3D" id="3.40.50.10260">
    <property type="entry name" value="YjeF N-terminal domain"/>
    <property type="match status" value="1"/>
</dbReference>
<dbReference type="InterPro" id="IPR000631">
    <property type="entry name" value="CARKD"/>
</dbReference>
<dbReference type="InterPro" id="IPR030677">
    <property type="entry name" value="Nnr"/>
</dbReference>
<feature type="binding site" evidence="17">
    <location>
        <position position="363"/>
    </location>
    <ligand>
        <name>(6S)-NADPHX</name>
        <dbReference type="ChEBI" id="CHEBI:64076"/>
    </ligand>
</feature>
<dbReference type="PROSITE" id="PS51383">
    <property type="entry name" value="YJEF_C_3"/>
    <property type="match status" value="1"/>
</dbReference>
<feature type="binding site" evidence="18">
    <location>
        <position position="156"/>
    </location>
    <ligand>
        <name>K(+)</name>
        <dbReference type="ChEBI" id="CHEBI:29103"/>
    </ligand>
</feature>
<dbReference type="PROSITE" id="PS51385">
    <property type="entry name" value="YJEF_N"/>
    <property type="match status" value="1"/>
</dbReference>
<comment type="function">
    <text evidence="17">Catalyzes the dehydration of the S-form of NAD(P)HX at the expense of ADP, which is converted to AMP. Together with NAD(P)HX epimerase, which catalyzes the epimerization of the S- and R-forms, the enzyme allows the repair of both epimers of NAD(P)HX, a damaged form of NAD(P)H that is a result of enzymatic or heat-dependent hydration.</text>
</comment>
<evidence type="ECO:0000256" key="15">
    <source>
        <dbReference type="ARBA" id="ARBA00048238"/>
    </source>
</evidence>
<dbReference type="HAMAP" id="MF_01966">
    <property type="entry name" value="NADHX_epimerase"/>
    <property type="match status" value="1"/>
</dbReference>
<feature type="binding site" evidence="18">
    <location>
        <position position="153"/>
    </location>
    <ligand>
        <name>(6S)-NADPHX</name>
        <dbReference type="ChEBI" id="CHEBI:64076"/>
    </ligand>
</feature>
<dbReference type="NCBIfam" id="TIGR00196">
    <property type="entry name" value="yjeF_cterm"/>
    <property type="match status" value="1"/>
</dbReference>
<evidence type="ECO:0000259" key="21">
    <source>
        <dbReference type="PROSITE" id="PS51385"/>
    </source>
</evidence>
<evidence type="ECO:0000256" key="6">
    <source>
        <dbReference type="ARBA" id="ARBA00022741"/>
    </source>
</evidence>
<dbReference type="AlphaFoldDB" id="A0A0V8QHZ1"/>
<dbReference type="InterPro" id="IPR029056">
    <property type="entry name" value="Ribokinase-like"/>
</dbReference>
<dbReference type="InterPro" id="IPR036652">
    <property type="entry name" value="YjeF_N_dom_sf"/>
</dbReference>
<evidence type="ECO:0000256" key="14">
    <source>
        <dbReference type="ARBA" id="ARBA00025153"/>
    </source>
</evidence>
<evidence type="ECO:0000256" key="18">
    <source>
        <dbReference type="HAMAP-Rule" id="MF_01966"/>
    </source>
</evidence>
<feature type="binding site" evidence="17">
    <location>
        <position position="254"/>
    </location>
    <ligand>
        <name>(6S)-NADPHX</name>
        <dbReference type="ChEBI" id="CHEBI:64076"/>
    </ligand>
</feature>
<accession>A0A0V8QHZ1</accession>
<keyword evidence="11 18" id="KW-0413">Isomerase</keyword>
<feature type="binding site" evidence="18">
    <location>
        <begin position="58"/>
        <end position="62"/>
    </location>
    <ligand>
        <name>(6S)-NADPHX</name>
        <dbReference type="ChEBI" id="CHEBI:64076"/>
    </ligand>
</feature>
<keyword evidence="8 17" id="KW-0521">NADP</keyword>
<evidence type="ECO:0000256" key="9">
    <source>
        <dbReference type="ARBA" id="ARBA00022958"/>
    </source>
</evidence>
<evidence type="ECO:0000256" key="4">
    <source>
        <dbReference type="ARBA" id="ARBA00009524"/>
    </source>
</evidence>
<dbReference type="SUPFAM" id="SSF64153">
    <property type="entry name" value="YjeF N-terminal domain-like"/>
    <property type="match status" value="1"/>
</dbReference>
<dbReference type="EC" id="4.2.1.136" evidence="19"/>
<dbReference type="NCBIfam" id="TIGR00197">
    <property type="entry name" value="yjeF_nterm"/>
    <property type="match status" value="1"/>
</dbReference>
<comment type="catalytic activity">
    <reaction evidence="15 17 19">
        <text>(6S)-NADHX + ADP = AMP + phosphate + NADH + H(+)</text>
        <dbReference type="Rhea" id="RHEA:32223"/>
        <dbReference type="ChEBI" id="CHEBI:15378"/>
        <dbReference type="ChEBI" id="CHEBI:43474"/>
        <dbReference type="ChEBI" id="CHEBI:57945"/>
        <dbReference type="ChEBI" id="CHEBI:64074"/>
        <dbReference type="ChEBI" id="CHEBI:456215"/>
        <dbReference type="ChEBI" id="CHEBI:456216"/>
        <dbReference type="EC" id="4.2.1.136"/>
    </reaction>
</comment>
<evidence type="ECO:0000259" key="20">
    <source>
        <dbReference type="PROSITE" id="PS51383"/>
    </source>
</evidence>
<feature type="binding site" evidence="18">
    <location>
        <position position="135"/>
    </location>
    <ligand>
        <name>(6S)-NADPHX</name>
        <dbReference type="ChEBI" id="CHEBI:64076"/>
    </ligand>
</feature>
<comment type="similarity">
    <text evidence="18">Belongs to the NnrE/AIBP family.</text>
</comment>
<keyword evidence="7 17" id="KW-0067">ATP-binding</keyword>